<keyword evidence="2" id="KW-0472">Membrane</keyword>
<protein>
    <submittedName>
        <fullName evidence="3">Uncharacterized protein</fullName>
    </submittedName>
</protein>
<evidence type="ECO:0000313" key="3">
    <source>
        <dbReference type="EMBL" id="TLF44299.1"/>
    </source>
</evidence>
<dbReference type="RefSeq" id="WP_138258826.1">
    <property type="nucleotide sequence ID" value="NZ_VBUK01000007.1"/>
</dbReference>
<sequence>MKCPKVIYPLLLLIPFIFSSCWDSFVNTRKNENREAPQKMDSIKIDSSSLKTRPTEKQNRPKKNKALDTLKPGVATVSLHSKLKIRIEGKALS</sequence>
<organism evidence="3 4">
    <name type="scientific">Maribacter aurantiacus</name>
    <dbReference type="NCBI Taxonomy" id="1882343"/>
    <lineage>
        <taxon>Bacteria</taxon>
        <taxon>Pseudomonadati</taxon>
        <taxon>Bacteroidota</taxon>
        <taxon>Flavobacteriia</taxon>
        <taxon>Flavobacteriales</taxon>
        <taxon>Flavobacteriaceae</taxon>
        <taxon>Maribacter</taxon>
    </lineage>
</organism>
<proteinExistence type="predicted"/>
<feature type="compositionally biased region" description="Basic and acidic residues" evidence="1">
    <location>
        <begin position="32"/>
        <end position="44"/>
    </location>
</feature>
<feature type="region of interest" description="Disordered" evidence="1">
    <location>
        <begin position="32"/>
        <end position="66"/>
    </location>
</feature>
<reference evidence="3 4" key="1">
    <citation type="journal article" date="2017" name="Int. J. Syst. Evol. Microbiol.">
        <title>Maripseudobacter aurantiacus gen. nov., sp. nov., a novel member of the family Flavobacteriaceae isolated from a sedimentation basin.</title>
        <authorList>
            <person name="Chen C."/>
            <person name="Su Y."/>
            <person name="Tao T."/>
            <person name="Fu G."/>
            <person name="Zhang C."/>
            <person name="Sun C."/>
            <person name="Zhang X."/>
            <person name="Wu M."/>
        </authorList>
    </citation>
    <scope>NUCLEOTIDE SEQUENCE [LARGE SCALE GENOMIC DNA]</scope>
    <source>
        <strain evidence="4">CDA4</strain>
    </source>
</reference>
<evidence type="ECO:0000313" key="4">
    <source>
        <dbReference type="Proteomes" id="UP000308382"/>
    </source>
</evidence>
<dbReference type="PROSITE" id="PS51257">
    <property type="entry name" value="PROKAR_LIPOPROTEIN"/>
    <property type="match status" value="1"/>
</dbReference>
<dbReference type="EMBL" id="VBUK01000007">
    <property type="protein sequence ID" value="TLF44299.1"/>
    <property type="molecule type" value="Genomic_DNA"/>
</dbReference>
<dbReference type="Proteomes" id="UP000308382">
    <property type="component" value="Unassembled WGS sequence"/>
</dbReference>
<accession>A0A5R8M6A6</accession>
<feature type="transmembrane region" description="Helical" evidence="2">
    <location>
        <begin position="6"/>
        <end position="25"/>
    </location>
</feature>
<dbReference type="OrthoDB" id="1179257at2"/>
<evidence type="ECO:0000256" key="1">
    <source>
        <dbReference type="SAM" id="MobiDB-lite"/>
    </source>
</evidence>
<keyword evidence="2" id="KW-0812">Transmembrane</keyword>
<gene>
    <name evidence="3" type="ORF">FEK29_12770</name>
</gene>
<keyword evidence="4" id="KW-1185">Reference proteome</keyword>
<comment type="caution">
    <text evidence="3">The sequence shown here is derived from an EMBL/GenBank/DDBJ whole genome shotgun (WGS) entry which is preliminary data.</text>
</comment>
<keyword evidence="2" id="KW-1133">Transmembrane helix</keyword>
<evidence type="ECO:0000256" key="2">
    <source>
        <dbReference type="SAM" id="Phobius"/>
    </source>
</evidence>
<dbReference type="AlphaFoldDB" id="A0A5R8M6A6"/>
<name>A0A5R8M6A6_9FLAO</name>